<comment type="caution">
    <text evidence="1">The sequence shown here is derived from an EMBL/GenBank/DDBJ whole genome shotgun (WGS) entry which is preliminary data.</text>
</comment>
<dbReference type="AlphaFoldDB" id="A0A2B1KB59"/>
<dbReference type="Proteomes" id="UP000225182">
    <property type="component" value="Unassembled WGS sequence"/>
</dbReference>
<dbReference type="RefSeq" id="WP_098540719.1">
    <property type="nucleotide sequence ID" value="NZ_NUYN01000025.1"/>
</dbReference>
<organism evidence="1 2">
    <name type="scientific">Bacillus cereus</name>
    <dbReference type="NCBI Taxonomy" id="1396"/>
    <lineage>
        <taxon>Bacteria</taxon>
        <taxon>Bacillati</taxon>
        <taxon>Bacillota</taxon>
        <taxon>Bacilli</taxon>
        <taxon>Bacillales</taxon>
        <taxon>Bacillaceae</taxon>
        <taxon>Bacillus</taxon>
        <taxon>Bacillus cereus group</taxon>
    </lineage>
</organism>
<sequence length="111" mass="13252">MQNWQTIIKVAGEGGSISLFGLQQADKRWFFSRHINEMDYGIDDIGAISHSSHVVHTWEDGLDLLKRFPWPHLRPITVHPDFKQRIWEEVQNYTIKRRSRLKDWKEICHID</sequence>
<proteinExistence type="predicted"/>
<dbReference type="EMBL" id="NUYN01000025">
    <property type="protein sequence ID" value="PFN23734.1"/>
    <property type="molecule type" value="Genomic_DNA"/>
</dbReference>
<evidence type="ECO:0000313" key="1">
    <source>
        <dbReference type="EMBL" id="PFN23734.1"/>
    </source>
</evidence>
<reference evidence="1 2" key="1">
    <citation type="submission" date="2017-09" db="EMBL/GenBank/DDBJ databases">
        <title>Large-scale bioinformatics analysis of Bacillus genomes uncovers conserved roles of natural products in bacterial physiology.</title>
        <authorList>
            <consortium name="Agbiome Team Llc"/>
            <person name="Bleich R.M."/>
            <person name="Grubbs K.J."/>
            <person name="Santa Maria K.C."/>
            <person name="Allen S.E."/>
            <person name="Farag S."/>
            <person name="Shank E.A."/>
            <person name="Bowers A."/>
        </authorList>
    </citation>
    <scope>NUCLEOTIDE SEQUENCE [LARGE SCALE GENOMIC DNA]</scope>
    <source>
        <strain evidence="1 2">AFS076905</strain>
    </source>
</reference>
<name>A0A2B1KB59_BACCE</name>
<gene>
    <name evidence="1" type="ORF">COJ50_15950</name>
</gene>
<accession>A0A2B1KB59</accession>
<protein>
    <submittedName>
        <fullName evidence="1">Uncharacterized protein</fullName>
    </submittedName>
</protein>
<evidence type="ECO:0000313" key="2">
    <source>
        <dbReference type="Proteomes" id="UP000225182"/>
    </source>
</evidence>